<dbReference type="PANTHER" id="PTHR48228">
    <property type="entry name" value="SUCCINYL-COA--D-CITRAMALATE COA-TRANSFERASE"/>
    <property type="match status" value="1"/>
</dbReference>
<dbReference type="Pfam" id="PF02515">
    <property type="entry name" value="CoA_transf_3"/>
    <property type="match status" value="2"/>
</dbReference>
<dbReference type="EMBL" id="CP006996">
    <property type="protein sequence ID" value="AHD23408.1"/>
    <property type="molecule type" value="Genomic_DNA"/>
</dbReference>
<dbReference type="InterPro" id="IPR003673">
    <property type="entry name" value="CoA-Trfase_fam_III"/>
</dbReference>
<evidence type="ECO:0000256" key="1">
    <source>
        <dbReference type="SAM" id="MobiDB-lite"/>
    </source>
</evidence>
<dbReference type="GeneID" id="29940539"/>
<dbReference type="AlphaFoldDB" id="V9XM04"/>
<reference evidence="2 3" key="1">
    <citation type="journal article" date="2014" name="Genome Announc.">
        <title>Complete Genome of Rhodococcus pyridinivorans SB3094, a Methyl-Ethyl-Ketone-Degrading Bacterium Used for Bioaugmentation.</title>
        <authorList>
            <person name="Dueholm M.S."/>
            <person name="Albertsen M."/>
            <person name="D'Imperio S."/>
            <person name="Tale V.P."/>
            <person name="Lewis D."/>
            <person name="Nielsen P.H."/>
            <person name="Nielsen J.L."/>
        </authorList>
    </citation>
    <scope>NUCLEOTIDE SEQUENCE [LARGE SCALE GENOMIC DNA]</scope>
    <source>
        <strain evidence="2 3">SB3094</strain>
    </source>
</reference>
<dbReference type="Proteomes" id="UP000018781">
    <property type="component" value="Chromosome"/>
</dbReference>
<name>V9XM04_9NOCA</name>
<gene>
    <name evidence="2" type="ORF">Y013_23860</name>
</gene>
<dbReference type="RefSeq" id="WP_024103590.1">
    <property type="nucleotide sequence ID" value="NC_023150.1"/>
</dbReference>
<protein>
    <submittedName>
        <fullName evidence="2">L-carnitine dehydratase</fullName>
    </submittedName>
</protein>
<feature type="region of interest" description="Disordered" evidence="1">
    <location>
        <begin position="352"/>
        <end position="373"/>
    </location>
</feature>
<evidence type="ECO:0000313" key="3">
    <source>
        <dbReference type="Proteomes" id="UP000018781"/>
    </source>
</evidence>
<proteinExistence type="predicted"/>
<dbReference type="Gene3D" id="3.40.50.10540">
    <property type="entry name" value="Crotonobetainyl-coa:carnitine coa-transferase, domain 1"/>
    <property type="match status" value="2"/>
</dbReference>
<organism evidence="2 3">
    <name type="scientific">Rhodococcus pyridinivorans SB3094</name>
    <dbReference type="NCBI Taxonomy" id="1435356"/>
    <lineage>
        <taxon>Bacteria</taxon>
        <taxon>Bacillati</taxon>
        <taxon>Actinomycetota</taxon>
        <taxon>Actinomycetes</taxon>
        <taxon>Mycobacteriales</taxon>
        <taxon>Nocardiaceae</taxon>
        <taxon>Rhodococcus</taxon>
    </lineage>
</organism>
<dbReference type="InterPro" id="IPR044855">
    <property type="entry name" value="CoA-Trfase_III_dom3_sf"/>
</dbReference>
<dbReference type="InterPro" id="IPR023606">
    <property type="entry name" value="CoA-Trfase_III_dom_1_sf"/>
</dbReference>
<dbReference type="PANTHER" id="PTHR48228:SF7">
    <property type="entry name" value="FATTY ACYL-COA TRANSFERASE RV3272-RELATED"/>
    <property type="match status" value="1"/>
</dbReference>
<sequence length="757" mass="80947">MKELHGDNRLLEGLEIVELGEGLISSLCGSMLAELGAAVVKIEPPQGDWLRRFEPRVGDQSLAYRQCSAGKTVVVPSTDAEYRTAVRTAVERADAVIDHPDSHRDRAKLEWLHNLDDIVRCDIHDNVPGNDTRLGETGIQATTGLCGYLGSLHESPRTVRADVAAVAAATFTAQAVLAALFARERTGVCSHIDVSAARSVAAIKSLTWAAQHDPDTWVGFHCNAETGPVQEPYQAADGPISFDLGAVTMADYKRLAADLALDIDMPGLTPSDIAGFGDAAIRFRSAINRAIENRSAHDVGVAVQRARGISVPYTQLGRVPDDPQVQCLQSFRTPIGSVAPLVRLPIRSDTATPLPLGNPVHPREADTPASTPINHDRAAGPLAGVKVLDLGIAGVGPWGATLLAYLGADVVKVESPAGDMIQQVEPDQNGRRTTYTALNLGKRVQVLDLKTEDGIEALKRAISESDVITENFRPGVMERLGLDPDEILQLNPRIVTFSSTGYGVEGPLAGRRATDGHIQALSGFAAANGRDGTPEVLRYNGFLDLLTSTMNTLGMLAGLLHTQRTGQGSRITNTMLGTAIFAEQVVLASAHLGVGEPDDLSERAEYAPAGAFRTKDGWVAVEARNDHEWQTFESVVARYQTAPLTVDVGTNAARCSNREVLRQWIEAATCQLPTRAWVLAFHKAGVPAAQFTRDAENLGRAQVGDTSLITSTGDAEHGYLFVGAPPWEFSNYTCSVPPPPVSIADGDVRNVPTGVVR</sequence>
<dbReference type="PATRIC" id="fig|1435356.3.peg.4807"/>
<dbReference type="HOGENOM" id="CLU_367954_0_0_11"/>
<dbReference type="Gene3D" id="3.30.1540.10">
    <property type="entry name" value="formyl-coa transferase, domain 3"/>
    <property type="match status" value="2"/>
</dbReference>
<accession>V9XM04</accession>
<dbReference type="KEGG" id="rpy:Y013_23860"/>
<dbReference type="eggNOG" id="COG1804">
    <property type="taxonomic scope" value="Bacteria"/>
</dbReference>
<dbReference type="SUPFAM" id="SSF89796">
    <property type="entry name" value="CoA-transferase family III (CaiB/BaiF)"/>
    <property type="match status" value="2"/>
</dbReference>
<dbReference type="GO" id="GO:0003824">
    <property type="term" value="F:catalytic activity"/>
    <property type="evidence" value="ECO:0007669"/>
    <property type="project" value="InterPro"/>
</dbReference>
<dbReference type="InterPro" id="IPR050509">
    <property type="entry name" value="CoA-transferase_III"/>
</dbReference>
<evidence type="ECO:0000313" key="2">
    <source>
        <dbReference type="EMBL" id="AHD23408.1"/>
    </source>
</evidence>